<evidence type="ECO:0000313" key="5">
    <source>
        <dbReference type="Proteomes" id="UP000297453"/>
    </source>
</evidence>
<dbReference type="Gene3D" id="1.20.1420.20">
    <property type="entry name" value="M75 peptidase, HXXE motif"/>
    <property type="match status" value="1"/>
</dbReference>
<dbReference type="Proteomes" id="UP000297453">
    <property type="component" value="Unassembled WGS sequence"/>
</dbReference>
<accession>A0A4R9GA72</accession>
<dbReference type="CDD" id="cd14659">
    <property type="entry name" value="Imelysin-like_IPPA"/>
    <property type="match status" value="1"/>
</dbReference>
<feature type="domain" description="Imelysin-like" evidence="3">
    <location>
        <begin position="26"/>
        <end position="342"/>
    </location>
</feature>
<dbReference type="AlphaFoldDB" id="A0A4R9GA72"/>
<keyword evidence="2" id="KW-0732">Signal</keyword>
<dbReference type="InterPro" id="IPR038352">
    <property type="entry name" value="Imelysin_sf"/>
</dbReference>
<sequence length="389" mass="41038">MSGLALLFQSGSGYTDFLKYSGENLIIPTLQSLQDDSAALATAANTYAGSPDAGTNLNALRAAWIQARISLKKTETFYFGPASLPSSASYYTKLDGFEKGSSTRPLWTNVNQVITNPGSNPCATGTIDTSALSLCAFKYKGFEALEMLIFDNDGDPTTSTSLSLINTANTGSTRRMAYLQALAGLISQDATTLYTTWSPTGSNFVKSYIAGTGTYFRSPAESFDTYMQSVGNLAVQMEELKLGTPACLSNSCTSLASPSSNAFSTETIYSRNAYADLYYNLSGIELAYLGNPADAEIHSISTLIQAQNPSLDTDIQNAITALKTSLNTKKSSGDLFAEIDADGGAAGGTSVTNNVKPVWQLATALKTLLTVDVFSALGVPNLPSANDGD</sequence>
<gene>
    <name evidence="4" type="ORF">EHO59_01065</name>
</gene>
<evidence type="ECO:0000256" key="1">
    <source>
        <dbReference type="ARBA" id="ARBA00004196"/>
    </source>
</evidence>
<organism evidence="4 5">
    <name type="scientific">Leptospira semungkisensis</name>
    <dbReference type="NCBI Taxonomy" id="2484985"/>
    <lineage>
        <taxon>Bacteria</taxon>
        <taxon>Pseudomonadati</taxon>
        <taxon>Spirochaetota</taxon>
        <taxon>Spirochaetia</taxon>
        <taxon>Leptospirales</taxon>
        <taxon>Leptospiraceae</taxon>
        <taxon>Leptospira</taxon>
    </lineage>
</organism>
<name>A0A4R9GA72_9LEPT</name>
<comment type="subcellular location">
    <subcellularLocation>
        <location evidence="1">Cell envelope</location>
    </subcellularLocation>
</comment>
<reference evidence="4" key="1">
    <citation type="journal article" date="2019" name="PLoS Negl. Trop. Dis.">
        <title>Revisiting the worldwide diversity of Leptospira species in the environment.</title>
        <authorList>
            <person name="Vincent A.T."/>
            <person name="Schiettekatte O."/>
            <person name="Bourhy P."/>
            <person name="Veyrier F.J."/>
            <person name="Picardeau M."/>
        </authorList>
    </citation>
    <scope>NUCLEOTIDE SEQUENCE [LARGE SCALE GENOMIC DNA]</scope>
    <source>
        <strain evidence="4">SSS9</strain>
    </source>
</reference>
<protein>
    <submittedName>
        <fullName evidence="4">Imelysin</fullName>
    </submittedName>
</protein>
<dbReference type="InterPro" id="IPR034984">
    <property type="entry name" value="Imelysin-like_IPPA"/>
</dbReference>
<evidence type="ECO:0000259" key="3">
    <source>
        <dbReference type="Pfam" id="PF09375"/>
    </source>
</evidence>
<keyword evidence="5" id="KW-1185">Reference proteome</keyword>
<evidence type="ECO:0000313" key="4">
    <source>
        <dbReference type="EMBL" id="TGK07980.1"/>
    </source>
</evidence>
<dbReference type="InterPro" id="IPR018976">
    <property type="entry name" value="Imelysin-like"/>
</dbReference>
<dbReference type="GO" id="GO:0030313">
    <property type="term" value="C:cell envelope"/>
    <property type="evidence" value="ECO:0007669"/>
    <property type="project" value="UniProtKB-SubCell"/>
</dbReference>
<dbReference type="OrthoDB" id="340549at2"/>
<dbReference type="EMBL" id="RQEP01000005">
    <property type="protein sequence ID" value="TGK07980.1"/>
    <property type="molecule type" value="Genomic_DNA"/>
</dbReference>
<proteinExistence type="predicted"/>
<dbReference type="Pfam" id="PF09375">
    <property type="entry name" value="Peptidase_M75"/>
    <property type="match status" value="1"/>
</dbReference>
<comment type="caution">
    <text evidence="4">The sequence shown here is derived from an EMBL/GenBank/DDBJ whole genome shotgun (WGS) entry which is preliminary data.</text>
</comment>
<evidence type="ECO:0000256" key="2">
    <source>
        <dbReference type="ARBA" id="ARBA00022729"/>
    </source>
</evidence>